<dbReference type="AlphaFoldDB" id="A0A0P7H7C4"/>
<comment type="caution">
    <text evidence="2">The sequence shown here is derived from an EMBL/GenBank/DDBJ whole genome shotgun (WGS) entry which is preliminary data.</text>
</comment>
<dbReference type="EMBL" id="LGUC01000002">
    <property type="protein sequence ID" value="KPN29253.1"/>
    <property type="molecule type" value="Genomic_DNA"/>
</dbReference>
<proteinExistence type="predicted"/>
<feature type="region of interest" description="Disordered" evidence="1">
    <location>
        <begin position="1"/>
        <end position="97"/>
    </location>
</feature>
<protein>
    <submittedName>
        <fullName evidence="2">Uncharacterized protein</fullName>
    </submittedName>
</protein>
<accession>A0A0P7H7C4</accession>
<organism evidence="2 3">
    <name type="scientific">Halolamina pelagica</name>
    <dbReference type="NCBI Taxonomy" id="699431"/>
    <lineage>
        <taxon>Archaea</taxon>
        <taxon>Methanobacteriati</taxon>
        <taxon>Methanobacteriota</taxon>
        <taxon>Stenosarchaea group</taxon>
        <taxon>Halobacteria</taxon>
        <taxon>Halobacteriales</taxon>
        <taxon>Haloferacaceae</taxon>
    </lineage>
</organism>
<reference evidence="2" key="1">
    <citation type="submission" date="2015-08" db="EMBL/GenBank/DDBJ databases">
        <title>Genome sequence of extreme halophilic archaea of Halolamina pelagica CDK2 isolated from Rann of Kutch, India.</title>
        <authorList>
            <person name="Kaushik R."/>
            <person name="Gaba S."/>
            <person name="Singh R.N."/>
            <person name="Abrol S."/>
            <person name="Yadav A.N."/>
            <person name="Saxena A.K."/>
        </authorList>
    </citation>
    <scope>NUCLEOTIDE SEQUENCE</scope>
    <source>
        <strain evidence="2">CDK2</strain>
    </source>
</reference>
<keyword evidence="3" id="KW-1185">Reference proteome</keyword>
<sequence>MTRDTTATTIEQRLREADELPSATQGEAAPDEEPDTTSDTDHDGAAGGTAATERHTVSLNGEPVSIRQDTTVGELRESEGSAPRRCSPTGPPTVSKR</sequence>
<evidence type="ECO:0000256" key="1">
    <source>
        <dbReference type="SAM" id="MobiDB-lite"/>
    </source>
</evidence>
<name>A0A0P7H7C4_9EURY</name>
<evidence type="ECO:0000313" key="3">
    <source>
        <dbReference type="Proteomes" id="UP000050535"/>
    </source>
</evidence>
<evidence type="ECO:0000313" key="2">
    <source>
        <dbReference type="EMBL" id="KPN29253.1"/>
    </source>
</evidence>
<feature type="compositionally biased region" description="Polar residues" evidence="1">
    <location>
        <begin position="1"/>
        <end position="11"/>
    </location>
</feature>
<dbReference type="STRING" id="699431.SY89_03487"/>
<dbReference type="Proteomes" id="UP000050535">
    <property type="component" value="Unassembled WGS sequence"/>
</dbReference>
<feature type="compositionally biased region" description="Acidic residues" evidence="1">
    <location>
        <begin position="29"/>
        <end position="38"/>
    </location>
</feature>
<gene>
    <name evidence="2" type="ORF">SY89_03487</name>
</gene>